<dbReference type="AlphaFoldDB" id="A0A9W4HJJ5"/>
<sequence length="113" mass="13067">MQRTTRQTLTGPPYHRVYSLAYIYHAEELPVWLKHPPLNFLQAHPACVDSIPRSPIWHWLAKSLNVYLYESQYTPFRCGLSVNWPYEALDYILSDEDSAGKSNDVLVKSALCI</sequence>
<proteinExistence type="predicted"/>
<protein>
    <submittedName>
        <fullName evidence="1">Uncharacterized protein</fullName>
    </submittedName>
</protein>
<dbReference type="Proteomes" id="UP001153461">
    <property type="component" value="Unassembled WGS sequence"/>
</dbReference>
<organism evidence="1 2">
    <name type="scientific">Penicillium nalgiovense</name>
    <dbReference type="NCBI Taxonomy" id="60175"/>
    <lineage>
        <taxon>Eukaryota</taxon>
        <taxon>Fungi</taxon>
        <taxon>Dikarya</taxon>
        <taxon>Ascomycota</taxon>
        <taxon>Pezizomycotina</taxon>
        <taxon>Eurotiomycetes</taxon>
        <taxon>Eurotiomycetidae</taxon>
        <taxon>Eurotiales</taxon>
        <taxon>Aspergillaceae</taxon>
        <taxon>Penicillium</taxon>
    </lineage>
</organism>
<evidence type="ECO:0000313" key="2">
    <source>
        <dbReference type="Proteomes" id="UP001153461"/>
    </source>
</evidence>
<dbReference type="EMBL" id="CAJVNV010000116">
    <property type="protein sequence ID" value="CAG8058020.1"/>
    <property type="molecule type" value="Genomic_DNA"/>
</dbReference>
<comment type="caution">
    <text evidence="1">The sequence shown here is derived from an EMBL/GenBank/DDBJ whole genome shotgun (WGS) entry which is preliminary data.</text>
</comment>
<gene>
    <name evidence="1" type="ORF">PNAL_LOCUS3489</name>
</gene>
<evidence type="ECO:0000313" key="1">
    <source>
        <dbReference type="EMBL" id="CAG8058020.1"/>
    </source>
</evidence>
<dbReference type="OrthoDB" id="10253869at2759"/>
<name>A0A9W4HJJ5_PENNA</name>
<reference evidence="1" key="1">
    <citation type="submission" date="2021-07" db="EMBL/GenBank/DDBJ databases">
        <authorList>
            <person name="Branca A.L. A."/>
        </authorList>
    </citation>
    <scope>NUCLEOTIDE SEQUENCE</scope>
</reference>
<accession>A0A9W4HJJ5</accession>